<dbReference type="GO" id="GO:0005524">
    <property type="term" value="F:ATP binding"/>
    <property type="evidence" value="ECO:0007669"/>
    <property type="project" value="UniProtKB-UniRule"/>
</dbReference>
<dbReference type="Gene3D" id="3.30.230.10">
    <property type="match status" value="1"/>
</dbReference>
<sequence>MMRREKAPAKLNLTLHVTGRRADGYHLLDSLVVFLDLGDVVTLAPGPLSLTVTGPFAHGLDDPDNLCLRAARLAGHEVAITLEKNLPVASGIGGGSADAAAVLRALGARVPRPEVLGADVPVCLAGVPCRMQGVGEKLSPLPPLPPLHLVLVNPRAGLATPAVFQRLERRDNPPMPAALPEFPDSAALVDFLATCRNDLQAPAIALMPRIADCLAALGDAGALLTRMSGSGATCFGIFPDGTAARAARDRIAAARPDWWVAASGLAPAPATV</sequence>
<dbReference type="EC" id="2.7.1.148" evidence="2 10"/>
<dbReference type="GO" id="GO:0050515">
    <property type="term" value="F:4-(cytidine 5'-diphospho)-2-C-methyl-D-erythritol kinase activity"/>
    <property type="evidence" value="ECO:0007669"/>
    <property type="project" value="UniProtKB-UniRule"/>
</dbReference>
<proteinExistence type="inferred from homology"/>
<name>A0A386UQ24_9RHOB</name>
<feature type="active site" evidence="10">
    <location>
        <position position="119"/>
    </location>
</feature>
<dbReference type="PIRSF" id="PIRSF010376">
    <property type="entry name" value="IspE"/>
    <property type="match status" value="1"/>
</dbReference>
<comment type="pathway">
    <text evidence="10">Isoprenoid biosynthesis; isopentenyl diphosphate biosynthesis via DXP pathway; isopentenyl diphosphate from 1-deoxy-D-xylulose 5-phosphate: step 3/6.</text>
</comment>
<feature type="binding site" evidence="10">
    <location>
        <begin position="87"/>
        <end position="97"/>
    </location>
    <ligand>
        <name>ATP</name>
        <dbReference type="ChEBI" id="CHEBI:30616"/>
    </ligand>
</feature>
<evidence type="ECO:0000256" key="1">
    <source>
        <dbReference type="ARBA" id="ARBA00009684"/>
    </source>
</evidence>
<dbReference type="InterPro" id="IPR006204">
    <property type="entry name" value="GHMP_kinase_N_dom"/>
</dbReference>
<dbReference type="InterPro" id="IPR020568">
    <property type="entry name" value="Ribosomal_Su5_D2-typ_SF"/>
</dbReference>
<evidence type="ECO:0000256" key="2">
    <source>
        <dbReference type="ARBA" id="ARBA00012052"/>
    </source>
</evidence>
<comment type="catalytic activity">
    <reaction evidence="10">
        <text>4-CDP-2-C-methyl-D-erythritol + ATP = 4-CDP-2-C-methyl-D-erythritol 2-phosphate + ADP + H(+)</text>
        <dbReference type="Rhea" id="RHEA:18437"/>
        <dbReference type="ChEBI" id="CHEBI:15378"/>
        <dbReference type="ChEBI" id="CHEBI:30616"/>
        <dbReference type="ChEBI" id="CHEBI:57823"/>
        <dbReference type="ChEBI" id="CHEBI:57919"/>
        <dbReference type="ChEBI" id="CHEBI:456216"/>
        <dbReference type="EC" id="2.7.1.148"/>
    </reaction>
</comment>
<keyword evidence="7 10" id="KW-0067">ATP-binding</keyword>
<dbReference type="Proteomes" id="UP000272010">
    <property type="component" value="Chromosome"/>
</dbReference>
<comment type="similarity">
    <text evidence="1 10">Belongs to the GHMP kinase family. IspE subfamily.</text>
</comment>
<evidence type="ECO:0000256" key="6">
    <source>
        <dbReference type="ARBA" id="ARBA00022777"/>
    </source>
</evidence>
<dbReference type="HAMAP" id="MF_00061">
    <property type="entry name" value="IspE"/>
    <property type="match status" value="1"/>
</dbReference>
<gene>
    <name evidence="10" type="primary">ispE</name>
    <name evidence="13" type="ORF">PY32053_02768</name>
</gene>
<evidence type="ECO:0000256" key="9">
    <source>
        <dbReference type="ARBA" id="ARBA00032554"/>
    </source>
</evidence>
<dbReference type="PANTHER" id="PTHR43527">
    <property type="entry name" value="4-DIPHOSPHOCYTIDYL-2-C-METHYL-D-ERYTHRITOL KINASE, CHLOROPLASTIC"/>
    <property type="match status" value="1"/>
</dbReference>
<keyword evidence="6 10" id="KW-0418">Kinase</keyword>
<evidence type="ECO:0000256" key="5">
    <source>
        <dbReference type="ARBA" id="ARBA00022741"/>
    </source>
</evidence>
<reference evidence="14" key="1">
    <citation type="submission" date="2018-07" db="EMBL/GenBank/DDBJ databases">
        <title>Genome Structure of the Opportunistic Pathogen Paracoccus yeei (Alphaproteobacteria) and Identification of Putative Virulence Factors.</title>
        <authorList>
            <person name="Lasek R."/>
            <person name="Szuplewska M."/>
            <person name="Mitura M."/>
            <person name="Decewicz P."/>
            <person name="Chmielowska C."/>
            <person name="Pawlot A."/>
            <person name="Sentkowska D."/>
            <person name="Czarnecki J."/>
            <person name="Bartosik D."/>
        </authorList>
    </citation>
    <scope>NUCLEOTIDE SEQUENCE [LARGE SCALE GENOMIC DNA]</scope>
    <source>
        <strain evidence="14">CCUG 32053</strain>
    </source>
</reference>
<keyword evidence="8 10" id="KW-0414">Isoprene biosynthesis</keyword>
<feature type="active site" evidence="10">
    <location>
        <position position="10"/>
    </location>
</feature>
<dbReference type="Pfam" id="PF00288">
    <property type="entry name" value="GHMP_kinases_N"/>
    <property type="match status" value="1"/>
</dbReference>
<evidence type="ECO:0000256" key="10">
    <source>
        <dbReference type="HAMAP-Rule" id="MF_00061"/>
    </source>
</evidence>
<dbReference type="EMBL" id="CP031078">
    <property type="protein sequence ID" value="AYF02359.1"/>
    <property type="molecule type" value="Genomic_DNA"/>
</dbReference>
<evidence type="ECO:0000256" key="4">
    <source>
        <dbReference type="ARBA" id="ARBA00022679"/>
    </source>
</evidence>
<dbReference type="SUPFAM" id="SSF54211">
    <property type="entry name" value="Ribosomal protein S5 domain 2-like"/>
    <property type="match status" value="1"/>
</dbReference>
<dbReference type="InterPro" id="IPR004424">
    <property type="entry name" value="IspE"/>
</dbReference>
<dbReference type="Pfam" id="PF08544">
    <property type="entry name" value="GHMP_kinases_C"/>
    <property type="match status" value="1"/>
</dbReference>
<dbReference type="GO" id="GO:0016114">
    <property type="term" value="P:terpenoid biosynthetic process"/>
    <property type="evidence" value="ECO:0007669"/>
    <property type="project" value="InterPro"/>
</dbReference>
<keyword evidence="4 10" id="KW-0808">Transferase</keyword>
<dbReference type="PANTHER" id="PTHR43527:SF2">
    <property type="entry name" value="4-DIPHOSPHOCYTIDYL-2-C-METHYL-D-ERYTHRITOL KINASE, CHLOROPLASTIC"/>
    <property type="match status" value="1"/>
</dbReference>
<dbReference type="UniPathway" id="UPA00056">
    <property type="reaction ID" value="UER00094"/>
</dbReference>
<feature type="domain" description="GHMP kinase N-terminal" evidence="11">
    <location>
        <begin position="68"/>
        <end position="107"/>
    </location>
</feature>
<evidence type="ECO:0000256" key="3">
    <source>
        <dbReference type="ARBA" id="ARBA00017473"/>
    </source>
</evidence>
<dbReference type="SUPFAM" id="SSF55060">
    <property type="entry name" value="GHMP Kinase, C-terminal domain"/>
    <property type="match status" value="1"/>
</dbReference>
<accession>A0A386UQ24</accession>
<dbReference type="Gene3D" id="3.30.70.890">
    <property type="entry name" value="GHMP kinase, C-terminal domain"/>
    <property type="match status" value="1"/>
</dbReference>
<dbReference type="InterPro" id="IPR013750">
    <property type="entry name" value="GHMP_kinase_C_dom"/>
</dbReference>
<feature type="domain" description="GHMP kinase C-terminal" evidence="12">
    <location>
        <begin position="195"/>
        <end position="253"/>
    </location>
</feature>
<comment type="function">
    <text evidence="10">Catalyzes the phosphorylation of the position 2 hydroxy group of 4-diphosphocytidyl-2C-methyl-D-erythritol.</text>
</comment>
<evidence type="ECO:0000256" key="7">
    <source>
        <dbReference type="ARBA" id="ARBA00022840"/>
    </source>
</evidence>
<dbReference type="AlphaFoldDB" id="A0A386UQ24"/>
<evidence type="ECO:0000256" key="8">
    <source>
        <dbReference type="ARBA" id="ARBA00023229"/>
    </source>
</evidence>
<dbReference type="InterPro" id="IPR014721">
    <property type="entry name" value="Ribsml_uS5_D2-typ_fold_subgr"/>
</dbReference>
<dbReference type="InterPro" id="IPR036554">
    <property type="entry name" value="GHMP_kinase_C_sf"/>
</dbReference>
<dbReference type="NCBIfam" id="NF011202">
    <property type="entry name" value="PRK14608.1"/>
    <property type="match status" value="1"/>
</dbReference>
<protein>
    <recommendedName>
        <fullName evidence="3 10">4-diphosphocytidyl-2-C-methyl-D-erythritol kinase</fullName>
        <shortName evidence="10">CMK</shortName>
        <ecNumber evidence="2 10">2.7.1.148</ecNumber>
    </recommendedName>
    <alternativeName>
        <fullName evidence="9 10">4-(cytidine-5'-diphospho)-2-C-methyl-D-erythritol kinase</fullName>
    </alternativeName>
</protein>
<evidence type="ECO:0000259" key="12">
    <source>
        <dbReference type="Pfam" id="PF08544"/>
    </source>
</evidence>
<dbReference type="GO" id="GO:0019288">
    <property type="term" value="P:isopentenyl diphosphate biosynthetic process, methylerythritol 4-phosphate pathway"/>
    <property type="evidence" value="ECO:0007669"/>
    <property type="project" value="UniProtKB-UniRule"/>
</dbReference>
<evidence type="ECO:0000313" key="14">
    <source>
        <dbReference type="Proteomes" id="UP000272010"/>
    </source>
</evidence>
<keyword evidence="5 10" id="KW-0547">Nucleotide-binding</keyword>
<dbReference type="RefSeq" id="WP_080621099.1">
    <property type="nucleotide sequence ID" value="NZ_CAWMZI010000001.1"/>
</dbReference>
<evidence type="ECO:0000313" key="13">
    <source>
        <dbReference type="EMBL" id="AYF02359.1"/>
    </source>
</evidence>
<evidence type="ECO:0000259" key="11">
    <source>
        <dbReference type="Pfam" id="PF00288"/>
    </source>
</evidence>
<organism evidence="13 14">
    <name type="scientific">Paracoccus yeei</name>
    <dbReference type="NCBI Taxonomy" id="147645"/>
    <lineage>
        <taxon>Bacteria</taxon>
        <taxon>Pseudomonadati</taxon>
        <taxon>Pseudomonadota</taxon>
        <taxon>Alphaproteobacteria</taxon>
        <taxon>Rhodobacterales</taxon>
        <taxon>Paracoccaceae</taxon>
        <taxon>Paracoccus</taxon>
    </lineage>
</organism>